<gene>
    <name evidence="3" type="ORF">PoB_004055000</name>
</gene>
<evidence type="ECO:0000313" key="4">
    <source>
        <dbReference type="Proteomes" id="UP000735302"/>
    </source>
</evidence>
<evidence type="ECO:0000259" key="2">
    <source>
        <dbReference type="Pfam" id="PF21787"/>
    </source>
</evidence>
<accession>A0AAV4B3A1</accession>
<evidence type="ECO:0000256" key="1">
    <source>
        <dbReference type="SAM" id="Phobius"/>
    </source>
</evidence>
<dbReference type="InterPro" id="IPR048365">
    <property type="entry name" value="TNP-like_RNaseH_N"/>
</dbReference>
<keyword evidence="1" id="KW-0812">Transmembrane</keyword>
<dbReference type="Pfam" id="PF21787">
    <property type="entry name" value="TNP-like_RNaseH_N"/>
    <property type="match status" value="1"/>
</dbReference>
<name>A0AAV4B3A1_9GAST</name>
<reference evidence="3 4" key="1">
    <citation type="journal article" date="2021" name="Elife">
        <title>Chloroplast acquisition without the gene transfer in kleptoplastic sea slugs, Plakobranchus ocellatus.</title>
        <authorList>
            <person name="Maeda T."/>
            <person name="Takahashi S."/>
            <person name="Yoshida T."/>
            <person name="Shimamura S."/>
            <person name="Takaki Y."/>
            <person name="Nagai Y."/>
            <person name="Toyoda A."/>
            <person name="Suzuki Y."/>
            <person name="Arimoto A."/>
            <person name="Ishii H."/>
            <person name="Satoh N."/>
            <person name="Nishiyama T."/>
            <person name="Hasebe M."/>
            <person name="Maruyama T."/>
            <person name="Minagawa J."/>
            <person name="Obokata J."/>
            <person name="Shigenobu S."/>
        </authorList>
    </citation>
    <scope>NUCLEOTIDE SEQUENCE [LARGE SCALE GENOMIC DNA]</scope>
</reference>
<comment type="caution">
    <text evidence="3">The sequence shown here is derived from an EMBL/GenBank/DDBJ whole genome shotgun (WGS) entry which is preliminary data.</text>
</comment>
<evidence type="ECO:0000313" key="3">
    <source>
        <dbReference type="EMBL" id="GFO14045.1"/>
    </source>
</evidence>
<keyword evidence="1" id="KW-1133">Transmembrane helix</keyword>
<keyword evidence="4" id="KW-1185">Reference proteome</keyword>
<keyword evidence="1" id="KW-0472">Membrane</keyword>
<feature type="domain" description="Transposable element P transposase-like RNase H" evidence="2">
    <location>
        <begin position="3"/>
        <end position="54"/>
    </location>
</feature>
<dbReference type="Proteomes" id="UP000735302">
    <property type="component" value="Unassembled WGS sequence"/>
</dbReference>
<dbReference type="AlphaFoldDB" id="A0AAV4B3A1"/>
<sequence length="108" mass="12182">MTPTERICALLLDEISIKPFLTYNPHQDLVERFEDFRYFVRTNTASNSALVFMLSVNLAVHILSHSVAVATMVNFFALPPEAMQPLISQRNSTNFSTVLIAKPSIVIR</sequence>
<feature type="transmembrane region" description="Helical" evidence="1">
    <location>
        <begin position="58"/>
        <end position="78"/>
    </location>
</feature>
<protein>
    <recommendedName>
        <fullName evidence="2">Transposable element P transposase-like RNase H domain-containing protein</fullName>
    </recommendedName>
</protein>
<organism evidence="3 4">
    <name type="scientific">Plakobranchus ocellatus</name>
    <dbReference type="NCBI Taxonomy" id="259542"/>
    <lineage>
        <taxon>Eukaryota</taxon>
        <taxon>Metazoa</taxon>
        <taxon>Spiralia</taxon>
        <taxon>Lophotrochozoa</taxon>
        <taxon>Mollusca</taxon>
        <taxon>Gastropoda</taxon>
        <taxon>Heterobranchia</taxon>
        <taxon>Euthyneura</taxon>
        <taxon>Panpulmonata</taxon>
        <taxon>Sacoglossa</taxon>
        <taxon>Placobranchoidea</taxon>
        <taxon>Plakobranchidae</taxon>
        <taxon>Plakobranchus</taxon>
    </lineage>
</organism>
<dbReference type="EMBL" id="BLXT01004521">
    <property type="protein sequence ID" value="GFO14045.1"/>
    <property type="molecule type" value="Genomic_DNA"/>
</dbReference>
<proteinExistence type="predicted"/>